<proteinExistence type="predicted"/>
<dbReference type="Proteomes" id="UP000013827">
    <property type="component" value="Unassembled WGS sequence"/>
</dbReference>
<dbReference type="PANTHER" id="PTHR21603:SF18">
    <property type="entry name" value="ANTIGEN KI-67-LIKE PROTEIN"/>
    <property type="match status" value="1"/>
</dbReference>
<dbReference type="HOGENOM" id="CLU_1745415_0_0_1"/>
<dbReference type="PaxDb" id="2903-EOD30850"/>
<keyword evidence="3" id="KW-1185">Reference proteome</keyword>
<accession>A0A0D3K515</accession>
<name>A0A0D3K515_EMIH1</name>
<evidence type="ECO:0000313" key="3">
    <source>
        <dbReference type="Proteomes" id="UP000013827"/>
    </source>
</evidence>
<dbReference type="KEGG" id="ehx:EMIHUDRAFT_253628"/>
<evidence type="ECO:0000256" key="1">
    <source>
        <dbReference type="PROSITE-ProRule" id="PRU00182"/>
    </source>
</evidence>
<dbReference type="GeneID" id="17276126"/>
<reference evidence="2" key="2">
    <citation type="submission" date="2024-10" db="UniProtKB">
        <authorList>
            <consortium name="EnsemblProtists"/>
        </authorList>
    </citation>
    <scope>IDENTIFICATION</scope>
</reference>
<dbReference type="GO" id="GO:0003723">
    <property type="term" value="F:RNA binding"/>
    <property type="evidence" value="ECO:0007669"/>
    <property type="project" value="UniProtKB-KW"/>
</dbReference>
<dbReference type="InterPro" id="IPR008984">
    <property type="entry name" value="SMAD_FHA_dom_sf"/>
</dbReference>
<keyword evidence="1" id="KW-0694">RNA-binding</keyword>
<dbReference type="RefSeq" id="XP_005783279.1">
    <property type="nucleotide sequence ID" value="XM_005783222.1"/>
</dbReference>
<dbReference type="GO" id="GO:0051983">
    <property type="term" value="P:regulation of chromosome segregation"/>
    <property type="evidence" value="ECO:0007669"/>
    <property type="project" value="TreeGrafter"/>
</dbReference>
<evidence type="ECO:0000313" key="2">
    <source>
        <dbReference type="EnsemblProtists" id="EOD30850"/>
    </source>
</evidence>
<dbReference type="PROSITE" id="PS50889">
    <property type="entry name" value="S4"/>
    <property type="match status" value="1"/>
</dbReference>
<dbReference type="SUPFAM" id="SSF49879">
    <property type="entry name" value="SMAD/FHA domain"/>
    <property type="match status" value="1"/>
</dbReference>
<dbReference type="CDD" id="cd22673">
    <property type="entry name" value="FHA_Ki67"/>
    <property type="match status" value="1"/>
</dbReference>
<protein>
    <recommendedName>
        <fullName evidence="4">FHA domain-containing protein</fullName>
    </recommendedName>
</protein>
<dbReference type="GO" id="GO:0005634">
    <property type="term" value="C:nucleus"/>
    <property type="evidence" value="ECO:0007669"/>
    <property type="project" value="TreeGrafter"/>
</dbReference>
<dbReference type="STRING" id="2903.R1EW54"/>
<dbReference type="Gene3D" id="2.60.200.20">
    <property type="match status" value="1"/>
</dbReference>
<reference evidence="3" key="1">
    <citation type="journal article" date="2013" name="Nature">
        <title>Pan genome of the phytoplankton Emiliania underpins its global distribution.</title>
        <authorList>
            <person name="Read B.A."/>
            <person name="Kegel J."/>
            <person name="Klute M.J."/>
            <person name="Kuo A."/>
            <person name="Lefebvre S.C."/>
            <person name="Maumus F."/>
            <person name="Mayer C."/>
            <person name="Miller J."/>
            <person name="Monier A."/>
            <person name="Salamov A."/>
            <person name="Young J."/>
            <person name="Aguilar M."/>
            <person name="Claverie J.M."/>
            <person name="Frickenhaus S."/>
            <person name="Gonzalez K."/>
            <person name="Herman E.K."/>
            <person name="Lin Y.C."/>
            <person name="Napier J."/>
            <person name="Ogata H."/>
            <person name="Sarno A.F."/>
            <person name="Shmutz J."/>
            <person name="Schroeder D."/>
            <person name="de Vargas C."/>
            <person name="Verret F."/>
            <person name="von Dassow P."/>
            <person name="Valentin K."/>
            <person name="Van de Peer Y."/>
            <person name="Wheeler G."/>
            <person name="Dacks J.B."/>
            <person name="Delwiche C.F."/>
            <person name="Dyhrman S.T."/>
            <person name="Glockner G."/>
            <person name="John U."/>
            <person name="Richards T."/>
            <person name="Worden A.Z."/>
            <person name="Zhang X."/>
            <person name="Grigoriev I.V."/>
            <person name="Allen A.E."/>
            <person name="Bidle K."/>
            <person name="Borodovsky M."/>
            <person name="Bowler C."/>
            <person name="Brownlee C."/>
            <person name="Cock J.M."/>
            <person name="Elias M."/>
            <person name="Gladyshev V.N."/>
            <person name="Groth M."/>
            <person name="Guda C."/>
            <person name="Hadaegh A."/>
            <person name="Iglesias-Rodriguez M.D."/>
            <person name="Jenkins J."/>
            <person name="Jones B.M."/>
            <person name="Lawson T."/>
            <person name="Leese F."/>
            <person name="Lindquist E."/>
            <person name="Lobanov A."/>
            <person name="Lomsadze A."/>
            <person name="Malik S.B."/>
            <person name="Marsh M.E."/>
            <person name="Mackinder L."/>
            <person name="Mock T."/>
            <person name="Mueller-Roeber B."/>
            <person name="Pagarete A."/>
            <person name="Parker M."/>
            <person name="Probert I."/>
            <person name="Quesneville H."/>
            <person name="Raines C."/>
            <person name="Rensing S.A."/>
            <person name="Riano-Pachon D.M."/>
            <person name="Richier S."/>
            <person name="Rokitta S."/>
            <person name="Shiraiwa Y."/>
            <person name="Soanes D.M."/>
            <person name="van der Giezen M."/>
            <person name="Wahlund T.M."/>
            <person name="Williams B."/>
            <person name="Wilson W."/>
            <person name="Wolfe G."/>
            <person name="Wurch L.L."/>
        </authorList>
    </citation>
    <scope>NUCLEOTIDE SEQUENCE</scope>
</reference>
<dbReference type="GO" id="GO:0005694">
    <property type="term" value="C:chromosome"/>
    <property type="evidence" value="ECO:0007669"/>
    <property type="project" value="TreeGrafter"/>
</dbReference>
<organism evidence="2 3">
    <name type="scientific">Emiliania huxleyi (strain CCMP1516)</name>
    <dbReference type="NCBI Taxonomy" id="280463"/>
    <lineage>
        <taxon>Eukaryota</taxon>
        <taxon>Haptista</taxon>
        <taxon>Haptophyta</taxon>
        <taxon>Prymnesiophyceae</taxon>
        <taxon>Isochrysidales</taxon>
        <taxon>Noelaerhabdaceae</taxon>
        <taxon>Emiliania</taxon>
    </lineage>
</organism>
<dbReference type="EnsemblProtists" id="EOD30850">
    <property type="protein sequence ID" value="EOD30850"/>
    <property type="gene ID" value="EMIHUDRAFT_253628"/>
</dbReference>
<dbReference type="AlphaFoldDB" id="A0A0D3K515"/>
<dbReference type="GO" id="GO:0007088">
    <property type="term" value="P:regulation of mitotic nuclear division"/>
    <property type="evidence" value="ECO:0007669"/>
    <property type="project" value="TreeGrafter"/>
</dbReference>
<dbReference type="PANTHER" id="PTHR21603">
    <property type="entry name" value="ANTIGEN KI-67-LIKE PROTEIN"/>
    <property type="match status" value="1"/>
</dbReference>
<evidence type="ECO:0008006" key="4">
    <source>
        <dbReference type="Google" id="ProtNLM"/>
    </source>
</evidence>
<sequence length="150" mass="16413">MTYGQAKITDTCPAQPGDVFLVSAVHLSRPSLPLFALRLALKMLPSLQLVERAEEATHAQEDDLDEPDLGRLVVIRRSGQDGGSDPNECDIVIKLPDVSKVWLHNLTKTNPQGTLVNGAPVEINGKRLLQSGDVIAINERKFRFESPPPP</sequence>